<dbReference type="EMBL" id="LXWW01000075">
    <property type="protein sequence ID" value="OAO16566.1"/>
    <property type="molecule type" value="Genomic_DNA"/>
</dbReference>
<keyword evidence="2" id="KW-0472">Membrane</keyword>
<reference evidence="3" key="1">
    <citation type="submission" date="2016-05" db="EMBL/GenBank/DDBJ databases">
        <title>Nuclear genome of Blastocystis sp. subtype 1 NandII.</title>
        <authorList>
            <person name="Gentekaki E."/>
            <person name="Curtis B."/>
            <person name="Stairs C."/>
            <person name="Eme L."/>
            <person name="Herman E."/>
            <person name="Klimes V."/>
            <person name="Arias M.C."/>
            <person name="Elias M."/>
            <person name="Hilliou F."/>
            <person name="Klute M."/>
            <person name="Malik S.-B."/>
            <person name="Pightling A."/>
            <person name="Rachubinski R."/>
            <person name="Salas D."/>
            <person name="Schlacht A."/>
            <person name="Suga H."/>
            <person name="Archibald J."/>
            <person name="Ball S.G."/>
            <person name="Clark G."/>
            <person name="Dacks J."/>
            <person name="Van Der Giezen M."/>
            <person name="Tsaousis A."/>
            <person name="Roger A."/>
        </authorList>
    </citation>
    <scope>NUCLEOTIDE SEQUENCE [LARGE SCALE GENOMIC DNA]</scope>
    <source>
        <strain evidence="3">NandII</strain>
    </source>
</reference>
<protein>
    <submittedName>
        <fullName evidence="3">Uncharacterized protein</fullName>
    </submittedName>
</protein>
<dbReference type="Proteomes" id="UP000078348">
    <property type="component" value="Unassembled WGS sequence"/>
</dbReference>
<dbReference type="AlphaFoldDB" id="A0A196SJT7"/>
<gene>
    <name evidence="3" type="ORF">AV274_1741</name>
</gene>
<evidence type="ECO:0000256" key="2">
    <source>
        <dbReference type="SAM" id="Phobius"/>
    </source>
</evidence>
<sequence>MEGTEEVRNRKEEEVKKEETQEEEDKLPDGYDIEKDPEYKYIFVIVKIVIVCLGYLCFHLFFNTVIRPLFISVDERIGMVVAALQEQWCQNGVCTGEDEKTIEAIVKNIKESGRRFW</sequence>
<feature type="region of interest" description="Disordered" evidence="1">
    <location>
        <begin position="1"/>
        <end position="31"/>
    </location>
</feature>
<evidence type="ECO:0000313" key="4">
    <source>
        <dbReference type="Proteomes" id="UP000078348"/>
    </source>
</evidence>
<organism evidence="3 4">
    <name type="scientific">Blastocystis sp. subtype 1 (strain ATCC 50177 / NandII)</name>
    <dbReference type="NCBI Taxonomy" id="478820"/>
    <lineage>
        <taxon>Eukaryota</taxon>
        <taxon>Sar</taxon>
        <taxon>Stramenopiles</taxon>
        <taxon>Bigyra</taxon>
        <taxon>Opalozoa</taxon>
        <taxon>Opalinata</taxon>
        <taxon>Blastocystidae</taxon>
        <taxon>Blastocystis</taxon>
    </lineage>
</organism>
<comment type="caution">
    <text evidence="3">The sequence shown here is derived from an EMBL/GenBank/DDBJ whole genome shotgun (WGS) entry which is preliminary data.</text>
</comment>
<proteinExistence type="predicted"/>
<accession>A0A196SJT7</accession>
<name>A0A196SJT7_BLAHN</name>
<keyword evidence="2" id="KW-1133">Transmembrane helix</keyword>
<evidence type="ECO:0000256" key="1">
    <source>
        <dbReference type="SAM" id="MobiDB-lite"/>
    </source>
</evidence>
<feature type="transmembrane region" description="Helical" evidence="2">
    <location>
        <begin position="41"/>
        <end position="62"/>
    </location>
</feature>
<keyword evidence="2" id="KW-0812">Transmembrane</keyword>
<feature type="compositionally biased region" description="Basic and acidic residues" evidence="1">
    <location>
        <begin position="1"/>
        <end position="19"/>
    </location>
</feature>
<keyword evidence="4" id="KW-1185">Reference proteome</keyword>
<evidence type="ECO:0000313" key="3">
    <source>
        <dbReference type="EMBL" id="OAO16566.1"/>
    </source>
</evidence>